<feature type="binding site" evidence="4">
    <location>
        <position position="58"/>
    </location>
    <ligand>
        <name>Zn(2+)</name>
        <dbReference type="ChEBI" id="CHEBI:29105"/>
        <label>1</label>
        <note>catalytic</note>
    </ligand>
</feature>
<comment type="function">
    <text evidence="1">Catalyzes the hydrolytic cleavage of a subset of L-isoaspartyl (L-beta-aspartyl) dipeptides. Used to degrade proteins damaged by L-isoaspartyl residues formation.</text>
</comment>
<keyword evidence="1 7" id="KW-0378">Hydrolase</keyword>
<dbReference type="GO" id="GO:0006508">
    <property type="term" value="P:proteolysis"/>
    <property type="evidence" value="ECO:0007669"/>
    <property type="project" value="UniProtKB-KW"/>
</dbReference>
<reference evidence="7" key="3">
    <citation type="submission" date="2022-01" db="EMBL/GenBank/DDBJ databases">
        <title>Collection of gut derived symbiotic bacterial strains cultured from healthy donors.</title>
        <authorList>
            <person name="Lin H."/>
            <person name="Kohout C."/>
            <person name="Waligurski E."/>
            <person name="Pamer E.G."/>
        </authorList>
    </citation>
    <scope>NUCLEOTIDE SEQUENCE</scope>
    <source>
        <strain evidence="7">DFI.6.55</strain>
    </source>
</reference>
<feature type="binding site" evidence="4">
    <location>
        <position position="283"/>
    </location>
    <ligand>
        <name>Zn(2+)</name>
        <dbReference type="ChEBI" id="CHEBI:29105"/>
        <label>1</label>
        <note>catalytic</note>
    </ligand>
</feature>
<dbReference type="PANTHER" id="PTHR11647:SF1">
    <property type="entry name" value="COLLAPSIN RESPONSE MEDIATOR PROTEIN"/>
    <property type="match status" value="1"/>
</dbReference>
<feature type="binding site" description="via carbamate group" evidence="4">
    <location>
        <position position="152"/>
    </location>
    <ligand>
        <name>Zn(2+)</name>
        <dbReference type="ChEBI" id="CHEBI:29105"/>
        <label>1</label>
        <note>catalytic</note>
    </ligand>
</feature>
<evidence type="ECO:0000313" key="8">
    <source>
        <dbReference type="EMBL" id="NSJ50914.1"/>
    </source>
</evidence>
<dbReference type="InterPro" id="IPR011059">
    <property type="entry name" value="Metal-dep_hydrolase_composite"/>
</dbReference>
<dbReference type="Proteomes" id="UP001299608">
    <property type="component" value="Unassembled WGS sequence"/>
</dbReference>
<evidence type="ECO:0000256" key="1">
    <source>
        <dbReference type="PIRNR" id="PIRNR001238"/>
    </source>
</evidence>
<evidence type="ECO:0000259" key="6">
    <source>
        <dbReference type="Pfam" id="PF01979"/>
    </source>
</evidence>
<dbReference type="EC" id="3.4.19.-" evidence="1"/>
<reference evidence="8" key="2">
    <citation type="submission" date="2020-02" db="EMBL/GenBank/DDBJ databases">
        <authorList>
            <person name="Littmann E."/>
            <person name="Sorbara M."/>
        </authorList>
    </citation>
    <scope>NUCLEOTIDE SEQUENCE</scope>
    <source>
        <strain evidence="8">MSK.1.17</strain>
    </source>
</reference>
<feature type="binding site" evidence="3">
    <location>
        <position position="223"/>
    </location>
    <ligand>
        <name>substrate</name>
    </ligand>
</feature>
<sequence>MIIIRQAEVYNPEYLGKQDVLICGGRVEAVADHLEIGYGCQEIDARGCLLVPGFIDQHEHIIGGGGEGSFCTRSPEIQLSSLIEAGITTVLGLLGTDDMTRSVENLVAKAKALKEEGISAYALCGAYGYPSPTITGSVKKDIVFVDEVIGVKLALSDHRAPNISTEELIRLASDVRTAGMVSGKPGIIVVHMGSGFRRLEPIFDALKRTDIPVKTFHPTHMSRTEELLEDGFRFAKMGGYVDITCEDIQRIPEGKLGTGAMLRLLEKAGQEGVPMDRLTFSSDGQGSWSSYDESGHLKEIGVTDVGNLFRQFRHLAVDGAMDLTQALSFFTSNVAKALEIYPKKGCIAGGADADMLLLRPDLTLDTVIARGAVMMRDGIVLKKGTYEHD</sequence>
<dbReference type="SUPFAM" id="SSF51556">
    <property type="entry name" value="Metallo-dependent hydrolases"/>
    <property type="match status" value="1"/>
</dbReference>
<evidence type="ECO:0000313" key="7">
    <source>
        <dbReference type="EMBL" id="MCG4746799.1"/>
    </source>
</evidence>
<name>A0AAW5C152_9FIRM</name>
<dbReference type="Proteomes" id="UP000669239">
    <property type="component" value="Unassembled WGS sequence"/>
</dbReference>
<dbReference type="GO" id="GO:0008798">
    <property type="term" value="F:beta-aspartyl-peptidase activity"/>
    <property type="evidence" value="ECO:0007669"/>
    <property type="project" value="InterPro"/>
</dbReference>
<dbReference type="RefSeq" id="WP_117559462.1">
    <property type="nucleotide sequence ID" value="NZ_BAABZL010000001.1"/>
</dbReference>
<comment type="cofactor">
    <cofactor evidence="1 4">
        <name>Zn(2+)</name>
        <dbReference type="ChEBI" id="CHEBI:29105"/>
    </cofactor>
    <text evidence="1 4">Binds 2 Zn(2+) ions per subunit.</text>
</comment>
<dbReference type="SUPFAM" id="SSF51338">
    <property type="entry name" value="Composite domain of metallo-dependent hydrolases"/>
    <property type="match status" value="1"/>
</dbReference>
<feature type="binding site" description="via carbamate group" evidence="4">
    <location>
        <position position="152"/>
    </location>
    <ligand>
        <name>Zn(2+)</name>
        <dbReference type="ChEBI" id="CHEBI:29105"/>
        <label>2</label>
        <note>catalytic</note>
    </ligand>
</feature>
<reference evidence="8 9" key="1">
    <citation type="journal article" date="2020" name="Cell Host Microbe">
        <title>Functional and Genomic Variation between Human-Derived Isolates of Lachnospiraceae Reveals Inter- and Intra-Species Diversity.</title>
        <authorList>
            <person name="Sorbara M.T."/>
            <person name="Littmann E.R."/>
            <person name="Fontana E."/>
            <person name="Moody T.U."/>
            <person name="Kohout C.E."/>
            <person name="Gjonbalaj M."/>
            <person name="Eaton V."/>
            <person name="Seok R."/>
            <person name="Leiner I.M."/>
            <person name="Pamer E.G."/>
        </authorList>
    </citation>
    <scope>NUCLEOTIDE SEQUENCE [LARGE SCALE GENOMIC DNA]</scope>
    <source>
        <strain evidence="8 9">MSK.1.17</strain>
    </source>
</reference>
<evidence type="ECO:0000256" key="2">
    <source>
        <dbReference type="PIRSR" id="PIRSR001238-1"/>
    </source>
</evidence>
<feature type="binding site" evidence="4">
    <location>
        <position position="220"/>
    </location>
    <ligand>
        <name>Zn(2+)</name>
        <dbReference type="ChEBI" id="CHEBI:29105"/>
        <label>2</label>
        <note>catalytic</note>
    </ligand>
</feature>
<feature type="modified residue" description="N6-carboxylysine" evidence="5">
    <location>
        <position position="152"/>
    </location>
</feature>
<dbReference type="GO" id="GO:0016810">
    <property type="term" value="F:hydrolase activity, acting on carbon-nitrogen (but not peptide) bonds"/>
    <property type="evidence" value="ECO:0007669"/>
    <property type="project" value="InterPro"/>
</dbReference>
<comment type="similarity">
    <text evidence="1">Belongs to the peptidase M38 family.</text>
</comment>
<dbReference type="Gene3D" id="3.20.20.140">
    <property type="entry name" value="Metal-dependent hydrolases"/>
    <property type="match status" value="1"/>
</dbReference>
<feature type="domain" description="Amidohydrolase-related" evidence="6">
    <location>
        <begin position="50"/>
        <end position="371"/>
    </location>
</feature>
<feature type="binding site" evidence="3">
    <location>
        <position position="96"/>
    </location>
    <ligand>
        <name>substrate</name>
    </ligand>
</feature>
<feature type="binding site" evidence="4">
    <location>
        <position position="60"/>
    </location>
    <ligand>
        <name>Zn(2+)</name>
        <dbReference type="ChEBI" id="CHEBI:29105"/>
        <label>1</label>
        <note>catalytic</note>
    </ligand>
</feature>
<dbReference type="Gene3D" id="2.30.40.10">
    <property type="entry name" value="Urease, subunit C, domain 1"/>
    <property type="match status" value="1"/>
</dbReference>
<evidence type="ECO:0000313" key="9">
    <source>
        <dbReference type="Proteomes" id="UP000669239"/>
    </source>
</evidence>
<feature type="binding site" evidence="3">
    <location>
        <position position="127"/>
    </location>
    <ligand>
        <name>substrate</name>
    </ligand>
</feature>
<dbReference type="AlphaFoldDB" id="A0AAW5C152"/>
<gene>
    <name evidence="7" type="primary">iadA</name>
    <name evidence="8" type="ORF">G5B36_19695</name>
    <name evidence="7" type="ORF">L0N08_15355</name>
</gene>
<dbReference type="GO" id="GO:0046872">
    <property type="term" value="F:metal ion binding"/>
    <property type="evidence" value="ECO:0007669"/>
    <property type="project" value="UniProtKB-KW"/>
</dbReference>
<dbReference type="Pfam" id="PF01979">
    <property type="entry name" value="Amidohydro_1"/>
    <property type="match status" value="1"/>
</dbReference>
<keyword evidence="1" id="KW-0645">Protease</keyword>
<evidence type="ECO:0000256" key="4">
    <source>
        <dbReference type="PIRSR" id="PIRSR001238-3"/>
    </source>
</evidence>
<dbReference type="NCBIfam" id="TIGR01975">
    <property type="entry name" value="isoAsp_dipep"/>
    <property type="match status" value="1"/>
</dbReference>
<comment type="PTM">
    <text evidence="5">Carbamylation allows a single lysine to coordinate two zinc ions.</text>
</comment>
<dbReference type="InterPro" id="IPR010229">
    <property type="entry name" value="Pept_M38_dipep"/>
</dbReference>
<protein>
    <recommendedName>
        <fullName evidence="1">Isoaspartyl dipeptidase</fullName>
        <ecNumber evidence="1">3.4.19.-</ecNumber>
    </recommendedName>
</protein>
<keyword evidence="9" id="KW-1185">Reference proteome</keyword>
<dbReference type="GO" id="GO:0008237">
    <property type="term" value="F:metallopeptidase activity"/>
    <property type="evidence" value="ECO:0007669"/>
    <property type="project" value="UniProtKB-KW"/>
</dbReference>
<evidence type="ECO:0000256" key="3">
    <source>
        <dbReference type="PIRSR" id="PIRSR001238-2"/>
    </source>
</evidence>
<feature type="binding site" evidence="3">
    <location>
        <begin position="65"/>
        <end position="67"/>
    </location>
    <ligand>
        <name>substrate</name>
    </ligand>
</feature>
<dbReference type="EMBL" id="JAKNGE010000018">
    <property type="protein sequence ID" value="MCG4746799.1"/>
    <property type="molecule type" value="Genomic_DNA"/>
</dbReference>
<feature type="binding site" evidence="4">
    <location>
        <position position="191"/>
    </location>
    <ligand>
        <name>Zn(2+)</name>
        <dbReference type="ChEBI" id="CHEBI:29105"/>
        <label>2</label>
        <note>catalytic</note>
    </ligand>
</feature>
<accession>A0AAW5C152</accession>
<dbReference type="EMBL" id="JAAITT010000032">
    <property type="protein sequence ID" value="NSJ50914.1"/>
    <property type="molecule type" value="Genomic_DNA"/>
</dbReference>
<feature type="active site" description="Proton acceptor" evidence="2">
    <location>
        <position position="283"/>
    </location>
</feature>
<proteinExistence type="inferred from homology"/>
<dbReference type="InterPro" id="IPR050378">
    <property type="entry name" value="Metallo-dep_Hydrolases_sf"/>
</dbReference>
<evidence type="ECO:0000256" key="5">
    <source>
        <dbReference type="PIRSR" id="PIRSR001238-50"/>
    </source>
</evidence>
<comment type="caution">
    <text evidence="7">The sequence shown here is derived from an EMBL/GenBank/DDBJ whole genome shotgun (WGS) entry which is preliminary data.</text>
</comment>
<dbReference type="InterPro" id="IPR032466">
    <property type="entry name" value="Metal_Hydrolase"/>
</dbReference>
<dbReference type="GeneID" id="97209047"/>
<feature type="binding site" evidence="3">
    <location>
        <position position="159"/>
    </location>
    <ligand>
        <name>substrate</name>
    </ligand>
</feature>
<keyword evidence="1" id="KW-0482">Metalloprotease</keyword>
<feature type="binding site" evidence="3">
    <location>
        <position position="287"/>
    </location>
    <ligand>
        <name>substrate</name>
    </ligand>
</feature>
<organism evidence="7 10">
    <name type="scientific">Enterocloster aldenensis</name>
    <dbReference type="NCBI Taxonomy" id="358742"/>
    <lineage>
        <taxon>Bacteria</taxon>
        <taxon>Bacillati</taxon>
        <taxon>Bacillota</taxon>
        <taxon>Clostridia</taxon>
        <taxon>Lachnospirales</taxon>
        <taxon>Lachnospiraceae</taxon>
        <taxon>Enterocloster</taxon>
    </lineage>
</organism>
<dbReference type="GO" id="GO:0005737">
    <property type="term" value="C:cytoplasm"/>
    <property type="evidence" value="ECO:0007669"/>
    <property type="project" value="UniProtKB-SubCell"/>
</dbReference>
<comment type="subcellular location">
    <subcellularLocation>
        <location evidence="1">Cytoplasm</location>
    </subcellularLocation>
</comment>
<dbReference type="PIRSF" id="PIRSF001238">
    <property type="entry name" value="IadA"/>
    <property type="match status" value="1"/>
</dbReference>
<comment type="PTM">
    <text evidence="1">Carboxylation allows a single lysine to coordinate two zinc ions.</text>
</comment>
<dbReference type="PANTHER" id="PTHR11647">
    <property type="entry name" value="HYDRANTOINASE/DIHYDROPYRIMIDINASE FAMILY MEMBER"/>
    <property type="match status" value="1"/>
</dbReference>
<dbReference type="InterPro" id="IPR006680">
    <property type="entry name" value="Amidohydro-rel"/>
</dbReference>
<keyword evidence="1 4" id="KW-0479">Metal-binding</keyword>
<keyword evidence="1 4" id="KW-0862">Zinc</keyword>
<evidence type="ECO:0000313" key="10">
    <source>
        <dbReference type="Proteomes" id="UP001299608"/>
    </source>
</evidence>